<sequence>MAIAFDAASNSGPQGNTNPVTWSHTVSGSDTLLAVHIAHRGGDFPAAGGVTYNGVSLTSAQQDGPTLFAHSSIWYLVNPATGANTVSVTFSSAPTRSVSGAVSLTGVDQSSPLDANNGSTGTGTTASAAVTTVADNAWVIGGVGVRTAASETITVGAGETQDWNVLDVANGLRAGGSHTTSAVTPAGAHTMDWTISASLAWAISAASFKPAAAAVALDGTIAATAALTGDLPVDREMVSAVSVVSSLTGELPVSRLMVSTVSSVSSLAGTLPVEKGLAVTIPATSSLAGALALEWALAGIVPATSTLAGDLTVPGEIILSGVIPVVSTLAGELPVERLMASTVAAASTLDAILGKYRAINGSIDAVSTLTGNLQRLRALVGAIAGGSTLVGALKLQWALRGVLAGVSTTPGSIEVEREITALVAASATLSGALTVSAVGVAWTRERLLTAKDISGPALRAPHRKEIE</sequence>
<gene>
    <name evidence="1" type="ORF">LCGC14_2207690</name>
</gene>
<proteinExistence type="predicted"/>
<evidence type="ECO:0000313" key="1">
    <source>
        <dbReference type="EMBL" id="KKL60201.1"/>
    </source>
</evidence>
<name>A0A0F9E262_9ZZZZ</name>
<comment type="caution">
    <text evidence="1">The sequence shown here is derived from an EMBL/GenBank/DDBJ whole genome shotgun (WGS) entry which is preliminary data.</text>
</comment>
<protein>
    <submittedName>
        <fullName evidence="1">Uncharacterized protein</fullName>
    </submittedName>
</protein>
<reference evidence="1" key="1">
    <citation type="journal article" date="2015" name="Nature">
        <title>Complex archaea that bridge the gap between prokaryotes and eukaryotes.</title>
        <authorList>
            <person name="Spang A."/>
            <person name="Saw J.H."/>
            <person name="Jorgensen S.L."/>
            <person name="Zaremba-Niedzwiedzka K."/>
            <person name="Martijn J."/>
            <person name="Lind A.E."/>
            <person name="van Eijk R."/>
            <person name="Schleper C."/>
            <person name="Guy L."/>
            <person name="Ettema T.J."/>
        </authorList>
    </citation>
    <scope>NUCLEOTIDE SEQUENCE</scope>
</reference>
<dbReference type="EMBL" id="LAZR01029230">
    <property type="protein sequence ID" value="KKL60201.1"/>
    <property type="molecule type" value="Genomic_DNA"/>
</dbReference>
<organism evidence="1">
    <name type="scientific">marine sediment metagenome</name>
    <dbReference type="NCBI Taxonomy" id="412755"/>
    <lineage>
        <taxon>unclassified sequences</taxon>
        <taxon>metagenomes</taxon>
        <taxon>ecological metagenomes</taxon>
    </lineage>
</organism>
<dbReference type="AlphaFoldDB" id="A0A0F9E262"/>
<accession>A0A0F9E262</accession>